<sequence length="87" mass="9112">MAPQEIRPRSRERGGRIPGAAPVRPAATGPASRATPAERNPGRTAASAPSRGRSLTVGRCGDERHPRDRLRLHRLAALGDEGAEGSG</sequence>
<keyword evidence="3" id="KW-1185">Reference proteome</keyword>
<dbReference type="KEGG" id="tbi:Tbis_1868"/>
<evidence type="ECO:0000313" key="2">
    <source>
        <dbReference type="EMBL" id="ADG88580.1"/>
    </source>
</evidence>
<reference evidence="2 3" key="1">
    <citation type="submission" date="2010-01" db="EMBL/GenBank/DDBJ databases">
        <title>The complete genome of Thermobispora bispora DSM 43833.</title>
        <authorList>
            <consortium name="US DOE Joint Genome Institute (JGI-PGF)"/>
            <person name="Lucas S."/>
            <person name="Copeland A."/>
            <person name="Lapidus A."/>
            <person name="Glavina del Rio T."/>
            <person name="Dalin E."/>
            <person name="Tice H."/>
            <person name="Bruce D."/>
            <person name="Goodwin L."/>
            <person name="Pitluck S."/>
            <person name="Kyrpides N."/>
            <person name="Mavromatis K."/>
            <person name="Ivanova N."/>
            <person name="Mikhailova N."/>
            <person name="Chertkov O."/>
            <person name="Brettin T."/>
            <person name="Detter J.C."/>
            <person name="Han C."/>
            <person name="Larimer F."/>
            <person name="Land M."/>
            <person name="Hauser L."/>
            <person name="Markowitz V."/>
            <person name="Cheng J.-F."/>
            <person name="Hugenholtz P."/>
            <person name="Woyke T."/>
            <person name="Wu D."/>
            <person name="Jando M."/>
            <person name="Schneider S."/>
            <person name="Klenk H.-P."/>
            <person name="Eisen J.A."/>
        </authorList>
    </citation>
    <scope>NUCLEOTIDE SEQUENCE [LARGE SCALE GENOMIC DNA]</scope>
    <source>
        <strain evidence="3">ATCC 19993 / DSM 43833 / CBS 139.67 / JCM 10125 / KCTC 9307 / NBRC 14880 / R51</strain>
    </source>
</reference>
<organism evidence="2 3">
    <name type="scientific">Thermobispora bispora (strain ATCC 19993 / DSM 43833 / CBS 139.67 / JCM 10125 / KCTC 9307 / NBRC 14880 / R51)</name>
    <dbReference type="NCBI Taxonomy" id="469371"/>
    <lineage>
        <taxon>Bacteria</taxon>
        <taxon>Bacillati</taxon>
        <taxon>Actinomycetota</taxon>
        <taxon>Actinomycetes</taxon>
        <taxon>Streptosporangiales</taxon>
        <taxon>Streptosporangiaceae</taxon>
        <taxon>Thermobispora</taxon>
    </lineage>
</organism>
<feature type="compositionally biased region" description="Basic and acidic residues" evidence="1">
    <location>
        <begin position="1"/>
        <end position="15"/>
    </location>
</feature>
<dbReference type="EMBL" id="CP001874">
    <property type="protein sequence ID" value="ADG88580.1"/>
    <property type="molecule type" value="Genomic_DNA"/>
</dbReference>
<gene>
    <name evidence="2" type="ordered locus">Tbis_1868</name>
</gene>
<dbReference type="AlphaFoldDB" id="D6YBM0"/>
<feature type="region of interest" description="Disordered" evidence="1">
    <location>
        <begin position="1"/>
        <end position="87"/>
    </location>
</feature>
<name>D6YBM0_THEBD</name>
<dbReference type="STRING" id="469371.Tbis_1868"/>
<accession>D6YBM0</accession>
<protein>
    <submittedName>
        <fullName evidence="2">Uncharacterized protein</fullName>
    </submittedName>
</protein>
<dbReference type="HOGENOM" id="CLU_2482255_0_0_11"/>
<evidence type="ECO:0000256" key="1">
    <source>
        <dbReference type="SAM" id="MobiDB-lite"/>
    </source>
</evidence>
<evidence type="ECO:0000313" key="3">
    <source>
        <dbReference type="Proteomes" id="UP000006640"/>
    </source>
</evidence>
<proteinExistence type="predicted"/>
<dbReference type="Proteomes" id="UP000006640">
    <property type="component" value="Chromosome"/>
</dbReference>